<evidence type="ECO:0000313" key="8">
    <source>
        <dbReference type="EMBL" id="SFE56910.1"/>
    </source>
</evidence>
<dbReference type="AlphaFoldDB" id="A0A1I2BNT0"/>
<feature type="transmembrane region" description="Helical" evidence="7">
    <location>
        <begin position="66"/>
        <end position="89"/>
    </location>
</feature>
<keyword evidence="3 7" id="KW-0812">Transmembrane</keyword>
<sequence>MTRTAATTAPDDGTTPPGAGRLATTRDRLRRVRGRLAQGYHRVPEPVRRSVGWLRSPEFVTTSSSLAFYAMISLPPMVLLGFWIAGWFVDGSSLQDLGSRVTDQAPDELPVADVLRALIDVAGQTGPLAAVAAVWPATTYGAALARAFNDIAPEAERRIRGWKGRVLALGIIAALPFAVFSGLATVYVVPRLLGGGVWLQVALGLGTLLVVGLVIALIYGLFELWETRWHDVALGAATAVGLVALTTGGYLVYLEFADFTERYGPTALATAVLLGLWLLLGNAALLAGYRLMSRRARRRVRSARRPPG</sequence>
<dbReference type="OrthoDB" id="5181192at2"/>
<dbReference type="PANTHER" id="PTHR30213">
    <property type="entry name" value="INNER MEMBRANE PROTEIN YHJD"/>
    <property type="match status" value="1"/>
</dbReference>
<name>A0A1I2BNT0_9ACTN</name>
<dbReference type="EMBL" id="FOND01000004">
    <property type="protein sequence ID" value="SFE56910.1"/>
    <property type="molecule type" value="Genomic_DNA"/>
</dbReference>
<keyword evidence="5 7" id="KW-0472">Membrane</keyword>
<evidence type="ECO:0000256" key="2">
    <source>
        <dbReference type="ARBA" id="ARBA00022475"/>
    </source>
</evidence>
<evidence type="ECO:0000256" key="6">
    <source>
        <dbReference type="SAM" id="MobiDB-lite"/>
    </source>
</evidence>
<evidence type="ECO:0000256" key="3">
    <source>
        <dbReference type="ARBA" id="ARBA00022692"/>
    </source>
</evidence>
<keyword evidence="4 7" id="KW-1133">Transmembrane helix</keyword>
<gene>
    <name evidence="8" type="ORF">SAMN05216574_104197</name>
</gene>
<keyword evidence="2" id="KW-1003">Cell membrane</keyword>
<feature type="transmembrane region" description="Helical" evidence="7">
    <location>
        <begin position="201"/>
        <end position="222"/>
    </location>
</feature>
<dbReference type="PANTHER" id="PTHR30213:SF1">
    <property type="entry name" value="INNER MEMBRANE PROTEIN YHJD"/>
    <property type="match status" value="1"/>
</dbReference>
<evidence type="ECO:0000256" key="5">
    <source>
        <dbReference type="ARBA" id="ARBA00023136"/>
    </source>
</evidence>
<dbReference type="Proteomes" id="UP000198589">
    <property type="component" value="Unassembled WGS sequence"/>
</dbReference>
<reference evidence="9" key="1">
    <citation type="submission" date="2016-10" db="EMBL/GenBank/DDBJ databases">
        <authorList>
            <person name="Varghese N."/>
            <person name="Submissions S."/>
        </authorList>
    </citation>
    <scope>NUCLEOTIDE SEQUENCE [LARGE SCALE GENOMIC DNA]</scope>
    <source>
        <strain evidence="9">DSM 46838</strain>
    </source>
</reference>
<proteinExistence type="predicted"/>
<feature type="transmembrane region" description="Helical" evidence="7">
    <location>
        <begin position="166"/>
        <end position="189"/>
    </location>
</feature>
<accession>A0A1I2BNT0</accession>
<dbReference type="PIRSF" id="PIRSF035875">
    <property type="entry name" value="RNase_BN"/>
    <property type="match status" value="1"/>
</dbReference>
<keyword evidence="9" id="KW-1185">Reference proteome</keyword>
<evidence type="ECO:0000256" key="4">
    <source>
        <dbReference type="ARBA" id="ARBA00022989"/>
    </source>
</evidence>
<protein>
    <submittedName>
        <fullName evidence="8">Virulence factor BrkB</fullName>
    </submittedName>
</protein>
<dbReference type="InterPro" id="IPR017039">
    <property type="entry name" value="Virul_fac_BrkB"/>
</dbReference>
<comment type="subcellular location">
    <subcellularLocation>
        <location evidence="1">Cell membrane</location>
        <topology evidence="1">Multi-pass membrane protein</topology>
    </subcellularLocation>
</comment>
<evidence type="ECO:0000256" key="7">
    <source>
        <dbReference type="SAM" id="Phobius"/>
    </source>
</evidence>
<feature type="transmembrane region" description="Helical" evidence="7">
    <location>
        <begin position="266"/>
        <end position="289"/>
    </location>
</feature>
<organism evidence="8 9">
    <name type="scientific">Blastococcus tunisiensis</name>
    <dbReference type="NCBI Taxonomy" id="1798228"/>
    <lineage>
        <taxon>Bacteria</taxon>
        <taxon>Bacillati</taxon>
        <taxon>Actinomycetota</taxon>
        <taxon>Actinomycetes</taxon>
        <taxon>Geodermatophilales</taxon>
        <taxon>Geodermatophilaceae</taxon>
        <taxon>Blastococcus</taxon>
    </lineage>
</organism>
<dbReference type="RefSeq" id="WP_092196089.1">
    <property type="nucleotide sequence ID" value="NZ_FOND01000004.1"/>
</dbReference>
<evidence type="ECO:0000313" key="9">
    <source>
        <dbReference type="Proteomes" id="UP000198589"/>
    </source>
</evidence>
<evidence type="ECO:0000256" key="1">
    <source>
        <dbReference type="ARBA" id="ARBA00004651"/>
    </source>
</evidence>
<feature type="region of interest" description="Disordered" evidence="6">
    <location>
        <begin position="1"/>
        <end position="22"/>
    </location>
</feature>
<dbReference type="STRING" id="1798228.SAMN05216574_104197"/>
<feature type="transmembrane region" description="Helical" evidence="7">
    <location>
        <begin position="234"/>
        <end position="254"/>
    </location>
</feature>
<dbReference type="Pfam" id="PF03631">
    <property type="entry name" value="Virul_fac_BrkB"/>
    <property type="match status" value="1"/>
</dbReference>
<dbReference type="GO" id="GO:0005886">
    <property type="term" value="C:plasma membrane"/>
    <property type="evidence" value="ECO:0007669"/>
    <property type="project" value="UniProtKB-SubCell"/>
</dbReference>